<evidence type="ECO:0000313" key="2">
    <source>
        <dbReference type="EMBL" id="GGB60200.1"/>
    </source>
</evidence>
<dbReference type="EMBL" id="BMJD01000059">
    <property type="protein sequence ID" value="GGB60200.1"/>
    <property type="molecule type" value="Genomic_DNA"/>
</dbReference>
<reference evidence="2" key="2">
    <citation type="submission" date="2020-09" db="EMBL/GenBank/DDBJ databases">
        <authorList>
            <person name="Sun Q."/>
            <person name="Zhou Y."/>
        </authorList>
    </citation>
    <scope>NUCLEOTIDE SEQUENCE</scope>
    <source>
        <strain evidence="2">CGMCC 1.15454</strain>
    </source>
</reference>
<comment type="caution">
    <text evidence="2">The sequence shown here is derived from an EMBL/GenBank/DDBJ whole genome shotgun (WGS) entry which is preliminary data.</text>
</comment>
<accession>A0A9W5X7J2</accession>
<dbReference type="InterPro" id="IPR025296">
    <property type="entry name" value="DUF4158"/>
</dbReference>
<sequence length="70" mass="8340">MTIARGRELLTTNQRQSLMQVPEDEWIMGTYYTFSKLDLEIISKRRREENRLGFAIQLSILRYPGWPTGY</sequence>
<protein>
    <recommendedName>
        <fullName evidence="1">DUF4158 domain-containing protein</fullName>
    </recommendedName>
</protein>
<organism evidence="2 3">
    <name type="scientific">Lentibacillus populi</name>
    <dbReference type="NCBI Taxonomy" id="1827502"/>
    <lineage>
        <taxon>Bacteria</taxon>
        <taxon>Bacillati</taxon>
        <taxon>Bacillota</taxon>
        <taxon>Bacilli</taxon>
        <taxon>Bacillales</taxon>
        <taxon>Bacillaceae</taxon>
        <taxon>Lentibacillus</taxon>
    </lineage>
</organism>
<gene>
    <name evidence="2" type="ORF">GCM10011409_41990</name>
</gene>
<dbReference type="Pfam" id="PF13700">
    <property type="entry name" value="DUF4158"/>
    <property type="match status" value="1"/>
</dbReference>
<evidence type="ECO:0000313" key="3">
    <source>
        <dbReference type="Proteomes" id="UP000621492"/>
    </source>
</evidence>
<keyword evidence="3" id="KW-1185">Reference proteome</keyword>
<feature type="domain" description="DUF4158" evidence="1">
    <location>
        <begin position="9"/>
        <end position="67"/>
    </location>
</feature>
<reference evidence="2" key="1">
    <citation type="journal article" date="2014" name="Int. J. Syst. Evol. Microbiol.">
        <title>Complete genome sequence of Corynebacterium casei LMG S-19264T (=DSM 44701T), isolated from a smear-ripened cheese.</title>
        <authorList>
            <consortium name="US DOE Joint Genome Institute (JGI-PGF)"/>
            <person name="Walter F."/>
            <person name="Albersmeier A."/>
            <person name="Kalinowski J."/>
            <person name="Ruckert C."/>
        </authorList>
    </citation>
    <scope>NUCLEOTIDE SEQUENCE</scope>
    <source>
        <strain evidence="2">CGMCC 1.15454</strain>
    </source>
</reference>
<dbReference type="AlphaFoldDB" id="A0A9W5X7J2"/>
<proteinExistence type="predicted"/>
<dbReference type="Proteomes" id="UP000621492">
    <property type="component" value="Unassembled WGS sequence"/>
</dbReference>
<name>A0A9W5X7J2_9BACI</name>
<evidence type="ECO:0000259" key="1">
    <source>
        <dbReference type="Pfam" id="PF13700"/>
    </source>
</evidence>